<keyword evidence="1" id="KW-0812">Transmembrane</keyword>
<evidence type="ECO:0000313" key="3">
    <source>
        <dbReference type="Proteomes" id="UP000177746"/>
    </source>
</evidence>
<feature type="transmembrane region" description="Helical" evidence="1">
    <location>
        <begin position="58"/>
        <end position="81"/>
    </location>
</feature>
<reference evidence="2 3" key="1">
    <citation type="journal article" date="2016" name="Nat. Commun.">
        <title>Thousands of microbial genomes shed light on interconnected biogeochemical processes in an aquifer system.</title>
        <authorList>
            <person name="Anantharaman K."/>
            <person name="Brown C.T."/>
            <person name="Hug L.A."/>
            <person name="Sharon I."/>
            <person name="Castelle C.J."/>
            <person name="Probst A.J."/>
            <person name="Thomas B.C."/>
            <person name="Singh A."/>
            <person name="Wilkins M.J."/>
            <person name="Karaoz U."/>
            <person name="Brodie E.L."/>
            <person name="Williams K.H."/>
            <person name="Hubbard S.S."/>
            <person name="Banfield J.F."/>
        </authorList>
    </citation>
    <scope>NUCLEOTIDE SEQUENCE [LARGE SCALE GENOMIC DNA]</scope>
</reference>
<dbReference type="AlphaFoldDB" id="A0A1G2T3P8"/>
<sequence length="84" mass="9265">MFFQHKEKQGEELIKEAKKLGVATEDCFPTREVGASDIANPKLQERVRNAKNAKNARLTWIMALLSAIAAVLSAIAAWLAVLTK</sequence>
<name>A0A1G2T3P8_9BACT</name>
<comment type="caution">
    <text evidence="2">The sequence shown here is derived from an EMBL/GenBank/DDBJ whole genome shotgun (WGS) entry which is preliminary data.</text>
</comment>
<gene>
    <name evidence="2" type="ORF">A2665_00780</name>
</gene>
<keyword evidence="1" id="KW-1133">Transmembrane helix</keyword>
<proteinExistence type="predicted"/>
<protein>
    <submittedName>
        <fullName evidence="2">Uncharacterized protein</fullName>
    </submittedName>
</protein>
<evidence type="ECO:0000256" key="1">
    <source>
        <dbReference type="SAM" id="Phobius"/>
    </source>
</evidence>
<dbReference type="EMBL" id="MHVI01000012">
    <property type="protein sequence ID" value="OHA91752.1"/>
    <property type="molecule type" value="Genomic_DNA"/>
</dbReference>
<accession>A0A1G2T3P8</accession>
<keyword evidence="1" id="KW-0472">Membrane</keyword>
<dbReference type="Proteomes" id="UP000177746">
    <property type="component" value="Unassembled WGS sequence"/>
</dbReference>
<evidence type="ECO:0000313" key="2">
    <source>
        <dbReference type="EMBL" id="OHA91752.1"/>
    </source>
</evidence>
<organism evidence="2 3">
    <name type="scientific">Candidatus Zambryskibacteria bacterium RIFCSPHIGHO2_01_FULL_46_30</name>
    <dbReference type="NCBI Taxonomy" id="1802739"/>
    <lineage>
        <taxon>Bacteria</taxon>
        <taxon>Candidatus Zambryskiibacteriota</taxon>
    </lineage>
</organism>